<dbReference type="PANTHER" id="PTHR45947:SF3">
    <property type="entry name" value="SULFOQUINOVOSYL TRANSFERASE SQD2"/>
    <property type="match status" value="1"/>
</dbReference>
<dbReference type="InterPro" id="IPR050194">
    <property type="entry name" value="Glycosyltransferase_grp1"/>
</dbReference>
<name>A0AAD1X2D9_CITFR</name>
<dbReference type="AlphaFoldDB" id="A0AAD1X2D9"/>
<dbReference type="GO" id="GO:0016757">
    <property type="term" value="F:glycosyltransferase activity"/>
    <property type="evidence" value="ECO:0007669"/>
    <property type="project" value="InterPro"/>
</dbReference>
<dbReference type="Pfam" id="PF00534">
    <property type="entry name" value="Glycos_transf_1"/>
    <property type="match status" value="1"/>
</dbReference>
<evidence type="ECO:0000313" key="1">
    <source>
        <dbReference type="EMBL" id="CAH6582865.1"/>
    </source>
</evidence>
<sequence length="363" mass="42078">MCKNNKVTIFKLYKNKVGGTEKCVHSLENLINDKYHVEVVSAVDCKEKSPIKDNSHLLIRRNEVKVIKINHFVYFLKLFQFVMDCRSSIIISTDICTSVFLIIIKFLLFKKVKLICWEHVPYKKNSLIFRALSRFFYLFSDKIIVLSEQEKNTYPEYLKNKIKVIYNAVTIADADLFKPKHRYMFPEKIQFISIGRLSPEKGFERIIDACRSYSLKYKKRCVTLNIIGDGPLRKDLEKYVADNPVINMEVIFHGTCFDIARNLSENDIYISGAFYECLPTSVIEAQMMGLPVISFENKYGTKEVITNGVNGFLVSNTDEFICSIDILAQREVFSKMTQESIINSKRFLPELALAQWEGLLNRV</sequence>
<dbReference type="SUPFAM" id="SSF53756">
    <property type="entry name" value="UDP-Glycosyltransferase/glycogen phosphorylase"/>
    <property type="match status" value="1"/>
</dbReference>
<dbReference type="PANTHER" id="PTHR45947">
    <property type="entry name" value="SULFOQUINOVOSYL TRANSFERASE SQD2"/>
    <property type="match status" value="1"/>
</dbReference>
<dbReference type="RefSeq" id="WP_088731969.1">
    <property type="nucleotide sequence ID" value="NZ_CAYEWG010000050.1"/>
</dbReference>
<gene>
    <name evidence="1" type="ORF">AI2935V1_1961</name>
</gene>
<evidence type="ECO:0000313" key="2">
    <source>
        <dbReference type="Proteomes" id="UP000789647"/>
    </source>
</evidence>
<proteinExistence type="predicted"/>
<organism evidence="1 2">
    <name type="scientific">Citrobacter freundii</name>
    <dbReference type="NCBI Taxonomy" id="546"/>
    <lineage>
        <taxon>Bacteria</taxon>
        <taxon>Pseudomonadati</taxon>
        <taxon>Pseudomonadota</taxon>
        <taxon>Gammaproteobacteria</taxon>
        <taxon>Enterobacterales</taxon>
        <taxon>Enterobacteriaceae</taxon>
        <taxon>Citrobacter</taxon>
        <taxon>Citrobacter freundii complex</taxon>
    </lineage>
</organism>
<reference evidence="1" key="1">
    <citation type="submission" date="2022-05" db="EMBL/GenBank/DDBJ databases">
        <authorList>
            <person name="Alioto T."/>
            <person name="Alioto T."/>
            <person name="Gomez Garrido J."/>
        </authorList>
    </citation>
    <scope>NUCLEOTIDE SEQUENCE</scope>
    <source>
        <strain evidence="1">112</strain>
    </source>
</reference>
<dbReference type="Proteomes" id="UP000789647">
    <property type="component" value="Chromosome"/>
</dbReference>
<dbReference type="InterPro" id="IPR001296">
    <property type="entry name" value="Glyco_trans_1"/>
</dbReference>
<dbReference type="EMBL" id="OW995941">
    <property type="protein sequence ID" value="CAH6582865.1"/>
    <property type="molecule type" value="Genomic_DNA"/>
</dbReference>
<dbReference type="Gene3D" id="3.40.50.2000">
    <property type="entry name" value="Glycogen Phosphorylase B"/>
    <property type="match status" value="2"/>
</dbReference>
<dbReference type="Pfam" id="PF13439">
    <property type="entry name" value="Glyco_transf_4"/>
    <property type="match status" value="1"/>
</dbReference>
<accession>A0AAD1X2D9</accession>
<dbReference type="InterPro" id="IPR028098">
    <property type="entry name" value="Glyco_trans_4-like_N"/>
</dbReference>
<protein>
    <submittedName>
        <fullName evidence="1">GalNAc-alpha-(1-&gt;4)-GalNAc-alpha-(1-&gt;3)-diNAcBac-PP-undecaprenol alpha-1,4-N-acetyl-D</fullName>
    </submittedName>
</protein>